<evidence type="ECO:0000256" key="3">
    <source>
        <dbReference type="RuleBase" id="RU365026"/>
    </source>
</evidence>
<organism evidence="6 7">
    <name type="scientific">Striga asiatica</name>
    <name type="common">Asiatic witchweed</name>
    <name type="synonym">Buchnera asiatica</name>
    <dbReference type="NCBI Taxonomy" id="4170"/>
    <lineage>
        <taxon>Eukaryota</taxon>
        <taxon>Viridiplantae</taxon>
        <taxon>Streptophyta</taxon>
        <taxon>Embryophyta</taxon>
        <taxon>Tracheophyta</taxon>
        <taxon>Spermatophyta</taxon>
        <taxon>Magnoliopsida</taxon>
        <taxon>eudicotyledons</taxon>
        <taxon>Gunneridae</taxon>
        <taxon>Pentapetalae</taxon>
        <taxon>asterids</taxon>
        <taxon>lamiids</taxon>
        <taxon>Lamiales</taxon>
        <taxon>Orobanchaceae</taxon>
        <taxon>Buchnereae</taxon>
        <taxon>Striga</taxon>
    </lineage>
</organism>
<dbReference type="SUPFAM" id="SSF74788">
    <property type="entry name" value="Cullin repeat-like"/>
    <property type="match status" value="1"/>
</dbReference>
<evidence type="ECO:0000256" key="1">
    <source>
        <dbReference type="ARBA" id="ARBA00006756"/>
    </source>
</evidence>
<dbReference type="Proteomes" id="UP000325081">
    <property type="component" value="Unassembled WGS sequence"/>
</dbReference>
<dbReference type="Gene3D" id="1.20.1280.170">
    <property type="entry name" value="Exocyst complex component Exo70"/>
    <property type="match status" value="1"/>
</dbReference>
<keyword evidence="3" id="KW-0268">Exocytosis</keyword>
<evidence type="ECO:0000256" key="2">
    <source>
        <dbReference type="ARBA" id="ARBA00022448"/>
    </source>
</evidence>
<proteinExistence type="inferred from homology"/>
<feature type="compositionally biased region" description="Acidic residues" evidence="4">
    <location>
        <begin position="96"/>
        <end position="111"/>
    </location>
</feature>
<feature type="region of interest" description="Disordered" evidence="4">
    <location>
        <begin position="1"/>
        <end position="154"/>
    </location>
</feature>
<dbReference type="GO" id="GO:0006887">
    <property type="term" value="P:exocytosis"/>
    <property type="evidence" value="ECO:0007669"/>
    <property type="project" value="UniProtKB-KW"/>
</dbReference>
<dbReference type="PANTHER" id="PTHR12542">
    <property type="entry name" value="EXOCYST COMPLEX PROTEIN EXO70"/>
    <property type="match status" value="1"/>
</dbReference>
<evidence type="ECO:0000259" key="5">
    <source>
        <dbReference type="Pfam" id="PF03081"/>
    </source>
</evidence>
<dbReference type="PANTHER" id="PTHR12542:SF127">
    <property type="entry name" value="EXOCYST COMPLEX COMPONENT EXO70C1"/>
    <property type="match status" value="1"/>
</dbReference>
<dbReference type="GO" id="GO:0000145">
    <property type="term" value="C:exocyst"/>
    <property type="evidence" value="ECO:0007669"/>
    <property type="project" value="InterPro"/>
</dbReference>
<dbReference type="FunFam" id="1.20.1280.170:FF:000003">
    <property type="entry name" value="Exocyst subunit Exo70 family protein"/>
    <property type="match status" value="1"/>
</dbReference>
<feature type="compositionally biased region" description="Basic and acidic residues" evidence="4">
    <location>
        <begin position="68"/>
        <end position="95"/>
    </location>
</feature>
<keyword evidence="7" id="KW-1185">Reference proteome</keyword>
<feature type="region of interest" description="Disordered" evidence="4">
    <location>
        <begin position="530"/>
        <end position="554"/>
    </location>
</feature>
<dbReference type="EMBL" id="BKCP01006515">
    <property type="protein sequence ID" value="GER43005.1"/>
    <property type="molecule type" value="Genomic_DNA"/>
</dbReference>
<dbReference type="GO" id="GO:0015031">
    <property type="term" value="P:protein transport"/>
    <property type="evidence" value="ECO:0007669"/>
    <property type="project" value="UniProtKB-KW"/>
</dbReference>
<feature type="region of interest" description="Disordered" evidence="4">
    <location>
        <begin position="250"/>
        <end position="292"/>
    </location>
</feature>
<comment type="similarity">
    <text evidence="1 3">Belongs to the EXO70 family.</text>
</comment>
<dbReference type="GO" id="GO:0005546">
    <property type="term" value="F:phosphatidylinositol-4,5-bisphosphate binding"/>
    <property type="evidence" value="ECO:0007669"/>
    <property type="project" value="InterPro"/>
</dbReference>
<name>A0A5A7QCJ5_STRAF</name>
<evidence type="ECO:0000313" key="6">
    <source>
        <dbReference type="EMBL" id="GER43005.1"/>
    </source>
</evidence>
<keyword evidence="3" id="KW-0653">Protein transport</keyword>
<dbReference type="InterPro" id="IPR016159">
    <property type="entry name" value="Cullin_repeat-like_dom_sf"/>
</dbReference>
<dbReference type="AlphaFoldDB" id="A0A5A7QCJ5"/>
<dbReference type="InterPro" id="IPR004140">
    <property type="entry name" value="Exo70"/>
</dbReference>
<feature type="compositionally biased region" description="Acidic residues" evidence="4">
    <location>
        <begin position="263"/>
        <end position="283"/>
    </location>
</feature>
<dbReference type="Pfam" id="PF03081">
    <property type="entry name" value="Exo70_C"/>
    <property type="match status" value="1"/>
</dbReference>
<feature type="domain" description="Exocyst complex subunit Exo70 C-terminal" evidence="5">
    <location>
        <begin position="362"/>
        <end position="732"/>
    </location>
</feature>
<dbReference type="OrthoDB" id="1922221at2759"/>
<comment type="caution">
    <text evidence="6">The sequence shown here is derived from an EMBL/GenBank/DDBJ whole genome shotgun (WGS) entry which is preliminary data.</text>
</comment>
<protein>
    <recommendedName>
        <fullName evidence="3">Exocyst subunit Exo70 family protein</fullName>
    </recommendedName>
</protein>
<sequence length="747" mass="85130">MEAADKDKPLPEISHSKDDGKNKNHNDDKITTKDNHPEKPDSTGQDSSKKHEETQTPSPHKPPSDAAEQPKTEADDKLEIKDPIEKPDKENPKPEAEEEKEEEKEEKEEESPPPPPPLDPKKLFEEIDEYIITLSESSKDDKQTEPVPPPPDVPHAVHQFATLVEARVRDYDSVESPVRWARLTEEDSSSFLEVVNRLSSLSNALSRFLPDKKYADALNHAGDILERVMSYVEEEFKLLLRNYDFDHHHIEAKPKQPPSLPSEEVEPEQDSAVEPDSNPDPDPTEEKENTFFPGYPKETLSHLIQLSEVMIGGSHEAECHQVYLMARRTALEDGLHKLGMEKYSIDEVQKMQWETLEQEIATWISTLKHCSVVHFPGEKNMSSTVFSRHPLLSETLFCALAQNIVNQLLNFAGAIALTKRATEKLFKFLDMYETLRDTLPAVESLFPEDPADEIRTEGSVIRNRLGEASISIFVELEGSIKSDSGKTPVPGGAVHPLTRYTMNYLKYACEYRETLEQVFREHQKIERADSSNFSYDASQAAETQPSNEASERSPFQNQMVKVMELLDSNLESKSRLYKDHALGSIFMMNNGRYILQKVRGSVEINEVLGDTWCRRRSSDLRQYHKVYQRETWGRLLGWLHPEGLTSNGKVAKPVLKERFKSFNAMFDEIQRAQGGWVVSDEQLRSELRVSISNMVVPAYRSFLGRYSQVFTAGRQTEKYVKYQAEDIENIVDELFNGNAAPVGKRKT</sequence>
<accession>A0A5A7QCJ5</accession>
<evidence type="ECO:0000313" key="7">
    <source>
        <dbReference type="Proteomes" id="UP000325081"/>
    </source>
</evidence>
<feature type="compositionally biased region" description="Basic and acidic residues" evidence="4">
    <location>
        <begin position="1"/>
        <end position="54"/>
    </location>
</feature>
<keyword evidence="2 3" id="KW-0813">Transport</keyword>
<dbReference type="InterPro" id="IPR046364">
    <property type="entry name" value="Exo70_C"/>
</dbReference>
<reference evidence="7" key="1">
    <citation type="journal article" date="2019" name="Curr. Biol.">
        <title>Genome Sequence of Striga asiatica Provides Insight into the Evolution of Plant Parasitism.</title>
        <authorList>
            <person name="Yoshida S."/>
            <person name="Kim S."/>
            <person name="Wafula E.K."/>
            <person name="Tanskanen J."/>
            <person name="Kim Y.M."/>
            <person name="Honaas L."/>
            <person name="Yang Z."/>
            <person name="Spallek T."/>
            <person name="Conn C.E."/>
            <person name="Ichihashi Y."/>
            <person name="Cheong K."/>
            <person name="Cui S."/>
            <person name="Der J.P."/>
            <person name="Gundlach H."/>
            <person name="Jiao Y."/>
            <person name="Hori C."/>
            <person name="Ishida J.K."/>
            <person name="Kasahara H."/>
            <person name="Kiba T."/>
            <person name="Kim M.S."/>
            <person name="Koo N."/>
            <person name="Laohavisit A."/>
            <person name="Lee Y.H."/>
            <person name="Lumba S."/>
            <person name="McCourt P."/>
            <person name="Mortimer J.C."/>
            <person name="Mutuku J.M."/>
            <person name="Nomura T."/>
            <person name="Sasaki-Sekimoto Y."/>
            <person name="Seto Y."/>
            <person name="Wang Y."/>
            <person name="Wakatake T."/>
            <person name="Sakakibara H."/>
            <person name="Demura T."/>
            <person name="Yamaguchi S."/>
            <person name="Yoneyama K."/>
            <person name="Manabe R.I."/>
            <person name="Nelson D.C."/>
            <person name="Schulman A.H."/>
            <person name="Timko M.P."/>
            <person name="dePamphilis C.W."/>
            <person name="Choi D."/>
            <person name="Shirasu K."/>
        </authorList>
    </citation>
    <scope>NUCLEOTIDE SEQUENCE [LARGE SCALE GENOMIC DNA]</scope>
    <source>
        <strain evidence="7">cv. UVA1</strain>
    </source>
</reference>
<comment type="function">
    <text evidence="3">Component of the exocyst complex.</text>
</comment>
<evidence type="ECO:0000256" key="4">
    <source>
        <dbReference type="SAM" id="MobiDB-lite"/>
    </source>
</evidence>
<dbReference type="Pfam" id="PF20669">
    <property type="entry name" value="Exo70_N"/>
    <property type="match status" value="1"/>
</dbReference>
<gene>
    <name evidence="6" type="ORF">STAS_19833</name>
</gene>